<keyword evidence="6" id="KW-0479">Metal-binding</keyword>
<proteinExistence type="predicted"/>
<dbReference type="SUPFAM" id="SSF55073">
    <property type="entry name" value="Nucleotide cyclase"/>
    <property type="match status" value="1"/>
</dbReference>
<dbReference type="CDD" id="cd07302">
    <property type="entry name" value="CHD"/>
    <property type="match status" value="1"/>
</dbReference>
<evidence type="ECO:0000256" key="10">
    <source>
        <dbReference type="ARBA" id="ARBA00022989"/>
    </source>
</evidence>
<evidence type="ECO:0000256" key="4">
    <source>
        <dbReference type="ARBA" id="ARBA00012201"/>
    </source>
</evidence>
<evidence type="ECO:0000256" key="11">
    <source>
        <dbReference type="ARBA" id="ARBA00023136"/>
    </source>
</evidence>
<evidence type="ECO:0000259" key="13">
    <source>
        <dbReference type="PROSITE" id="PS50125"/>
    </source>
</evidence>
<comment type="subcellular location">
    <subcellularLocation>
        <location evidence="3">Membrane</location>
        <topology evidence="3">Multi-pass membrane protein</topology>
    </subcellularLocation>
</comment>
<dbReference type="EC" id="4.6.1.1" evidence="4"/>
<dbReference type="GO" id="GO:0004016">
    <property type="term" value="F:adenylate cyclase activity"/>
    <property type="evidence" value="ECO:0007669"/>
    <property type="project" value="UniProtKB-EC"/>
</dbReference>
<evidence type="ECO:0000256" key="7">
    <source>
        <dbReference type="ARBA" id="ARBA00022741"/>
    </source>
</evidence>
<evidence type="ECO:0000256" key="8">
    <source>
        <dbReference type="ARBA" id="ARBA00022840"/>
    </source>
</evidence>
<feature type="domain" description="Guanylate cyclase" evidence="13">
    <location>
        <begin position="16"/>
        <end position="153"/>
    </location>
</feature>
<dbReference type="Gene3D" id="3.30.70.1230">
    <property type="entry name" value="Nucleotide cyclase"/>
    <property type="match status" value="1"/>
</dbReference>
<keyword evidence="9" id="KW-0460">Magnesium</keyword>
<dbReference type="PROSITE" id="PS50125">
    <property type="entry name" value="GUANYLATE_CYCLASE_2"/>
    <property type="match status" value="1"/>
</dbReference>
<comment type="catalytic activity">
    <reaction evidence="2">
        <text>ATP = 3',5'-cyclic AMP + diphosphate</text>
        <dbReference type="Rhea" id="RHEA:15389"/>
        <dbReference type="ChEBI" id="CHEBI:30616"/>
        <dbReference type="ChEBI" id="CHEBI:33019"/>
        <dbReference type="ChEBI" id="CHEBI:58165"/>
        <dbReference type="EC" id="4.6.1.1"/>
    </reaction>
</comment>
<evidence type="ECO:0000256" key="5">
    <source>
        <dbReference type="ARBA" id="ARBA00022692"/>
    </source>
</evidence>
<keyword evidence="10" id="KW-1133">Transmembrane helix</keyword>
<sequence length="217" mass="24555">MTFIQALYYQRHENVCVMFASIPNFKTFWSEWDFSKKLECLRFLNEIVCDFDKFLQKPKFSGVEKIKTVGSTYMAAAGLRSQNSQESWRSAKLMVEFAWAITNSLDALNKDAFQCFQLRIGLSFGPVIAGVVAAQKPQYDIFGNTVNLASRMDTHGEMGKMHATEETADALAIAGFDLECRGLIKVKGVKDPMKTYFVIPPPDRKITSCESEIIHHD</sequence>
<accession>A0A915J7K6</accession>
<dbReference type="GO" id="GO:0007189">
    <property type="term" value="P:adenylate cyclase-activating G protein-coupled receptor signaling pathway"/>
    <property type="evidence" value="ECO:0007669"/>
    <property type="project" value="TreeGrafter"/>
</dbReference>
<keyword evidence="11" id="KW-0472">Membrane</keyword>
<dbReference type="AlphaFoldDB" id="A0A915J7K6"/>
<comment type="catalytic activity">
    <reaction evidence="1">
        <text>GTP = 3',5'-cyclic GMP + diphosphate</text>
        <dbReference type="Rhea" id="RHEA:13665"/>
        <dbReference type="ChEBI" id="CHEBI:33019"/>
        <dbReference type="ChEBI" id="CHEBI:37565"/>
        <dbReference type="ChEBI" id="CHEBI:57746"/>
        <dbReference type="EC" id="4.6.1.2"/>
    </reaction>
</comment>
<organism evidence="14 15">
    <name type="scientific">Romanomermis culicivorax</name>
    <name type="common">Nematode worm</name>
    <dbReference type="NCBI Taxonomy" id="13658"/>
    <lineage>
        <taxon>Eukaryota</taxon>
        <taxon>Metazoa</taxon>
        <taxon>Ecdysozoa</taxon>
        <taxon>Nematoda</taxon>
        <taxon>Enoplea</taxon>
        <taxon>Dorylaimia</taxon>
        <taxon>Mermithida</taxon>
        <taxon>Mermithoidea</taxon>
        <taxon>Mermithidae</taxon>
        <taxon>Romanomermis</taxon>
    </lineage>
</organism>
<evidence type="ECO:0000313" key="15">
    <source>
        <dbReference type="WBParaSite" id="nRc.2.0.1.t22443-RA"/>
    </source>
</evidence>
<evidence type="ECO:0000256" key="6">
    <source>
        <dbReference type="ARBA" id="ARBA00022723"/>
    </source>
</evidence>
<dbReference type="InterPro" id="IPR029787">
    <property type="entry name" value="Nucleotide_cyclase"/>
</dbReference>
<dbReference type="GO" id="GO:0035556">
    <property type="term" value="P:intracellular signal transduction"/>
    <property type="evidence" value="ECO:0007669"/>
    <property type="project" value="InterPro"/>
</dbReference>
<dbReference type="PANTHER" id="PTHR45627">
    <property type="entry name" value="ADENYLATE CYCLASE TYPE 1"/>
    <property type="match status" value="1"/>
</dbReference>
<evidence type="ECO:0000256" key="3">
    <source>
        <dbReference type="ARBA" id="ARBA00004141"/>
    </source>
</evidence>
<dbReference type="SMART" id="SM00044">
    <property type="entry name" value="CYCc"/>
    <property type="match status" value="1"/>
</dbReference>
<dbReference type="GO" id="GO:0005524">
    <property type="term" value="F:ATP binding"/>
    <property type="evidence" value="ECO:0007669"/>
    <property type="project" value="UniProtKB-KW"/>
</dbReference>
<dbReference type="Proteomes" id="UP000887565">
    <property type="component" value="Unplaced"/>
</dbReference>
<keyword evidence="5" id="KW-0812">Transmembrane</keyword>
<name>A0A915J7K6_ROMCU</name>
<dbReference type="PANTHER" id="PTHR45627:SF12">
    <property type="entry name" value="ADENYLATE CYCLASE TYPE 2"/>
    <property type="match status" value="1"/>
</dbReference>
<reference evidence="15" key="1">
    <citation type="submission" date="2022-11" db="UniProtKB">
        <authorList>
            <consortium name="WormBaseParasite"/>
        </authorList>
    </citation>
    <scope>IDENTIFICATION</scope>
</reference>
<dbReference type="FunFam" id="3.30.70.1230:FF:000032">
    <property type="entry name" value="Adenylyl cyclase 78C"/>
    <property type="match status" value="1"/>
</dbReference>
<keyword evidence="8" id="KW-0067">ATP-binding</keyword>
<dbReference type="WBParaSite" id="nRc.2.0.1.t22443-RA">
    <property type="protein sequence ID" value="nRc.2.0.1.t22443-RA"/>
    <property type="gene ID" value="nRc.2.0.1.g22443"/>
</dbReference>
<evidence type="ECO:0000256" key="9">
    <source>
        <dbReference type="ARBA" id="ARBA00022842"/>
    </source>
</evidence>
<keyword evidence="7" id="KW-0547">Nucleotide-binding</keyword>
<dbReference type="GO" id="GO:0005886">
    <property type="term" value="C:plasma membrane"/>
    <property type="evidence" value="ECO:0007669"/>
    <property type="project" value="TreeGrafter"/>
</dbReference>
<dbReference type="GO" id="GO:0007193">
    <property type="term" value="P:adenylate cyclase-inhibiting G protein-coupled receptor signaling pathway"/>
    <property type="evidence" value="ECO:0007669"/>
    <property type="project" value="TreeGrafter"/>
</dbReference>
<protein>
    <recommendedName>
        <fullName evidence="4">adenylate cyclase</fullName>
        <ecNumber evidence="4">4.6.1.1</ecNumber>
    </recommendedName>
</protein>
<evidence type="ECO:0000256" key="2">
    <source>
        <dbReference type="ARBA" id="ARBA00001593"/>
    </source>
</evidence>
<keyword evidence="14" id="KW-1185">Reference proteome</keyword>
<dbReference type="OMA" id="SRDEFKC"/>
<evidence type="ECO:0000256" key="1">
    <source>
        <dbReference type="ARBA" id="ARBA00001436"/>
    </source>
</evidence>
<dbReference type="InterPro" id="IPR001054">
    <property type="entry name" value="A/G_cyclase"/>
</dbReference>
<dbReference type="GO" id="GO:0006171">
    <property type="term" value="P:cAMP biosynthetic process"/>
    <property type="evidence" value="ECO:0007669"/>
    <property type="project" value="TreeGrafter"/>
</dbReference>
<evidence type="ECO:0000256" key="12">
    <source>
        <dbReference type="ARBA" id="ARBA00023239"/>
    </source>
</evidence>
<dbReference type="GO" id="GO:0046872">
    <property type="term" value="F:metal ion binding"/>
    <property type="evidence" value="ECO:0007669"/>
    <property type="project" value="UniProtKB-KW"/>
</dbReference>
<dbReference type="GO" id="GO:0004383">
    <property type="term" value="F:guanylate cyclase activity"/>
    <property type="evidence" value="ECO:0007669"/>
    <property type="project" value="UniProtKB-EC"/>
</dbReference>
<keyword evidence="12" id="KW-0456">Lyase</keyword>
<evidence type="ECO:0000313" key="14">
    <source>
        <dbReference type="Proteomes" id="UP000887565"/>
    </source>
</evidence>
<dbReference type="Pfam" id="PF00211">
    <property type="entry name" value="Guanylate_cyc"/>
    <property type="match status" value="1"/>
</dbReference>